<dbReference type="AlphaFoldDB" id="A0A0R3PF32"/>
<evidence type="ECO:0000256" key="1">
    <source>
        <dbReference type="SAM" id="MobiDB-lite"/>
    </source>
</evidence>
<evidence type="ECO:0000313" key="4">
    <source>
        <dbReference type="WBParaSite" id="ACOC_0000274401-mRNA-1"/>
    </source>
</evidence>
<dbReference type="WBParaSite" id="ACOC_0000274401-mRNA-1">
    <property type="protein sequence ID" value="ACOC_0000274401-mRNA-1"/>
    <property type="gene ID" value="ACOC_0000274401"/>
</dbReference>
<evidence type="ECO:0000313" key="2">
    <source>
        <dbReference type="EMBL" id="VDM54330.1"/>
    </source>
</evidence>
<evidence type="ECO:0000313" key="3">
    <source>
        <dbReference type="Proteomes" id="UP000267027"/>
    </source>
</evidence>
<sequence>MLQKLGPNEDGRSLSTVEVAVERTMLGVFRVTQMRVGIRSFGLRRRSKKKDAAVYGQVVEDKVVWTNSAYKRRLMTSGINDMDAQHVKRIIGRPPARWIEFPRKSLEESHDAQLDLRGNRTHRLKSLDDQPDDRTQEGYG</sequence>
<reference evidence="4" key="1">
    <citation type="submission" date="2017-02" db="UniProtKB">
        <authorList>
            <consortium name="WormBaseParasite"/>
        </authorList>
    </citation>
    <scope>IDENTIFICATION</scope>
</reference>
<organism evidence="4">
    <name type="scientific">Angiostrongylus costaricensis</name>
    <name type="common">Nematode worm</name>
    <dbReference type="NCBI Taxonomy" id="334426"/>
    <lineage>
        <taxon>Eukaryota</taxon>
        <taxon>Metazoa</taxon>
        <taxon>Ecdysozoa</taxon>
        <taxon>Nematoda</taxon>
        <taxon>Chromadorea</taxon>
        <taxon>Rhabditida</taxon>
        <taxon>Rhabditina</taxon>
        <taxon>Rhabditomorpha</taxon>
        <taxon>Strongyloidea</taxon>
        <taxon>Metastrongylidae</taxon>
        <taxon>Angiostrongylus</taxon>
    </lineage>
</organism>
<accession>A0A0R3PF32</accession>
<gene>
    <name evidence="2" type="ORF">ACOC_LOCUS2745</name>
</gene>
<proteinExistence type="predicted"/>
<reference evidence="2 3" key="2">
    <citation type="submission" date="2018-11" db="EMBL/GenBank/DDBJ databases">
        <authorList>
            <consortium name="Pathogen Informatics"/>
        </authorList>
    </citation>
    <scope>NUCLEOTIDE SEQUENCE [LARGE SCALE GENOMIC DNA]</scope>
    <source>
        <strain evidence="2 3">Costa Rica</strain>
    </source>
</reference>
<dbReference type="Proteomes" id="UP000267027">
    <property type="component" value="Unassembled WGS sequence"/>
</dbReference>
<name>A0A0R3PF32_ANGCS</name>
<feature type="compositionally biased region" description="Basic and acidic residues" evidence="1">
    <location>
        <begin position="125"/>
        <end position="140"/>
    </location>
</feature>
<dbReference type="EMBL" id="UYYA01000612">
    <property type="protein sequence ID" value="VDM54330.1"/>
    <property type="molecule type" value="Genomic_DNA"/>
</dbReference>
<protein>
    <submittedName>
        <fullName evidence="2 4">Uncharacterized protein</fullName>
    </submittedName>
</protein>
<keyword evidence="3" id="KW-1185">Reference proteome</keyword>
<feature type="region of interest" description="Disordered" evidence="1">
    <location>
        <begin position="110"/>
        <end position="140"/>
    </location>
</feature>